<evidence type="ECO:0000259" key="1">
    <source>
        <dbReference type="PROSITE" id="PS50011"/>
    </source>
</evidence>
<dbReference type="InterPro" id="IPR001245">
    <property type="entry name" value="Ser-Thr/Tyr_kinase_cat_dom"/>
</dbReference>
<reference evidence="2" key="1">
    <citation type="submission" date="2021-09" db="EMBL/GenBank/DDBJ databases">
        <authorList>
            <consortium name="AG Swart"/>
            <person name="Singh M."/>
            <person name="Singh A."/>
            <person name="Seah K."/>
            <person name="Emmerich C."/>
        </authorList>
    </citation>
    <scope>NUCLEOTIDE SEQUENCE</scope>
    <source>
        <strain evidence="2">ATCC30299</strain>
    </source>
</reference>
<accession>A0AAU9JTU0</accession>
<name>A0AAU9JTU0_9CILI</name>
<comment type="caution">
    <text evidence="2">The sequence shown here is derived from an EMBL/GenBank/DDBJ whole genome shotgun (WGS) entry which is preliminary data.</text>
</comment>
<keyword evidence="3" id="KW-1185">Reference proteome</keyword>
<proteinExistence type="predicted"/>
<protein>
    <recommendedName>
        <fullName evidence="1">Protein kinase domain-containing protein</fullName>
    </recommendedName>
</protein>
<dbReference type="InterPro" id="IPR053235">
    <property type="entry name" value="Ser_Thr_kinase"/>
</dbReference>
<dbReference type="GO" id="GO:0004674">
    <property type="term" value="F:protein serine/threonine kinase activity"/>
    <property type="evidence" value="ECO:0007669"/>
    <property type="project" value="TreeGrafter"/>
</dbReference>
<organism evidence="2 3">
    <name type="scientific">Blepharisma stoltei</name>
    <dbReference type="NCBI Taxonomy" id="1481888"/>
    <lineage>
        <taxon>Eukaryota</taxon>
        <taxon>Sar</taxon>
        <taxon>Alveolata</taxon>
        <taxon>Ciliophora</taxon>
        <taxon>Postciliodesmatophora</taxon>
        <taxon>Heterotrichea</taxon>
        <taxon>Heterotrichida</taxon>
        <taxon>Blepharismidae</taxon>
        <taxon>Blepharisma</taxon>
    </lineage>
</organism>
<sequence length="486" mass="55573">MSLVFRKQLEILENSGIPVKTLTAADLYPFWEDSDPRLKHFGDEEKKKSVLDVAEELEQGKNPKYRLLLCTFIEGLGFWKDYQALRSEISSSDPYELAKFDAEFRRYVSRKQTQTYEDDFEPENLPILSASNPENAPTDFNSTFDRDSECNRSEYFGDTSTFSRFKTISFTNIVPQPVRGNYNQELYEEDSLELDTRTETKTFFTPAELAQTEADINDLLFPEDQFIIKKFIAKGGEGKVYVAEDVVTKDLVALKQFEAPVEERDAFIAIISKEAQLMKSFCHPNIVKCLGLYMPQEQTEGMITVSIVMEYIEGGSLADKLKTKGPFSLEEIKDLCKDILEGLDYLHGLNIIYRDIKPSNILCGDLLKITDFGISTQLREIETIPRSCAGTPWYMAPEVILGEPYSYAADIWSLGCLVYELYTGSKPFKTAGLTRVLHLMVDCLNPLDCQEEPLPQDLEDFLLKCWRRPYSLRPSAKELLGHRFLV</sequence>
<dbReference type="SUPFAM" id="SSF56112">
    <property type="entry name" value="Protein kinase-like (PK-like)"/>
    <property type="match status" value="1"/>
</dbReference>
<dbReference type="InterPro" id="IPR011009">
    <property type="entry name" value="Kinase-like_dom_sf"/>
</dbReference>
<dbReference type="InterPro" id="IPR000719">
    <property type="entry name" value="Prot_kinase_dom"/>
</dbReference>
<evidence type="ECO:0000313" key="2">
    <source>
        <dbReference type="EMBL" id="CAG9325126.1"/>
    </source>
</evidence>
<dbReference type="AlphaFoldDB" id="A0AAU9JTU0"/>
<gene>
    <name evidence="2" type="ORF">BSTOLATCC_MIC37872</name>
</gene>
<dbReference type="PANTHER" id="PTHR24361">
    <property type="entry name" value="MITOGEN-ACTIVATED KINASE KINASE KINASE"/>
    <property type="match status" value="1"/>
</dbReference>
<dbReference type="PRINTS" id="PR00109">
    <property type="entry name" value="TYRKINASE"/>
</dbReference>
<dbReference type="GO" id="GO:0005524">
    <property type="term" value="F:ATP binding"/>
    <property type="evidence" value="ECO:0007669"/>
    <property type="project" value="InterPro"/>
</dbReference>
<dbReference type="Proteomes" id="UP001162131">
    <property type="component" value="Unassembled WGS sequence"/>
</dbReference>
<feature type="domain" description="Protein kinase" evidence="1">
    <location>
        <begin position="226"/>
        <end position="485"/>
    </location>
</feature>
<dbReference type="InterPro" id="IPR008271">
    <property type="entry name" value="Ser/Thr_kinase_AS"/>
</dbReference>
<evidence type="ECO:0000313" key="3">
    <source>
        <dbReference type="Proteomes" id="UP001162131"/>
    </source>
</evidence>
<dbReference type="PROSITE" id="PS00108">
    <property type="entry name" value="PROTEIN_KINASE_ST"/>
    <property type="match status" value="1"/>
</dbReference>
<dbReference type="SMART" id="SM00220">
    <property type="entry name" value="S_TKc"/>
    <property type="match status" value="1"/>
</dbReference>
<dbReference type="GO" id="GO:0005737">
    <property type="term" value="C:cytoplasm"/>
    <property type="evidence" value="ECO:0007669"/>
    <property type="project" value="TreeGrafter"/>
</dbReference>
<dbReference type="EMBL" id="CAJZBQ010000037">
    <property type="protein sequence ID" value="CAG9325126.1"/>
    <property type="molecule type" value="Genomic_DNA"/>
</dbReference>
<dbReference type="Gene3D" id="1.10.510.10">
    <property type="entry name" value="Transferase(Phosphotransferase) domain 1"/>
    <property type="match status" value="1"/>
</dbReference>
<dbReference type="Pfam" id="PF00069">
    <property type="entry name" value="Pkinase"/>
    <property type="match status" value="1"/>
</dbReference>
<dbReference type="PROSITE" id="PS50011">
    <property type="entry name" value="PROTEIN_KINASE_DOM"/>
    <property type="match status" value="1"/>
</dbReference>